<evidence type="ECO:0000256" key="2">
    <source>
        <dbReference type="SAM" id="Phobius"/>
    </source>
</evidence>
<feature type="transmembrane region" description="Helical" evidence="2">
    <location>
        <begin position="16"/>
        <end position="35"/>
    </location>
</feature>
<dbReference type="RefSeq" id="WP_106499584.1">
    <property type="nucleotide sequence ID" value="NZ_PXVC01000015.1"/>
</dbReference>
<proteinExistence type="predicted"/>
<keyword evidence="2" id="KW-0472">Membrane</keyword>
<name>A0A2P7EFH0_9SYNE</name>
<dbReference type="Proteomes" id="UP000240206">
    <property type="component" value="Unassembled WGS sequence"/>
</dbReference>
<keyword evidence="4" id="KW-1185">Reference proteome</keyword>
<reference evidence="4" key="1">
    <citation type="submission" date="2018-03" db="EMBL/GenBank/DDBJ databases">
        <title>Ecological and genomic features of two cosmopolitan and abundant freshwater picocyanobacteria.</title>
        <authorList>
            <person name="Cabello-Yeves P.J."/>
            <person name="Picazo A."/>
            <person name="Camacho A."/>
            <person name="Callieri C."/>
            <person name="Rosselli R."/>
            <person name="Roda-Garcia J."/>
            <person name="Coutinho F.H."/>
            <person name="Rodriguez-Valera F."/>
        </authorList>
    </citation>
    <scope>NUCLEOTIDE SEQUENCE [LARGE SCALE GENOMIC DNA]</scope>
    <source>
        <strain evidence="4">Tous</strain>
    </source>
</reference>
<dbReference type="EMBL" id="PXVC01000015">
    <property type="protein sequence ID" value="PSI01966.1"/>
    <property type="molecule type" value="Genomic_DNA"/>
</dbReference>
<dbReference type="AlphaFoldDB" id="A0A2P7EFH0"/>
<organism evidence="3 4">
    <name type="scientific">Synechococcus lacustris str. Tous</name>
    <dbReference type="NCBI Taxonomy" id="1910958"/>
    <lineage>
        <taxon>Bacteria</taxon>
        <taxon>Bacillati</taxon>
        <taxon>Cyanobacteriota</taxon>
        <taxon>Cyanophyceae</taxon>
        <taxon>Synechococcales</taxon>
        <taxon>Synechococcaceae</taxon>
        <taxon>Synechococcus</taxon>
    </lineage>
</organism>
<keyword evidence="2" id="KW-0812">Transmembrane</keyword>
<keyword evidence="2" id="KW-1133">Transmembrane helix</keyword>
<feature type="region of interest" description="Disordered" evidence="1">
    <location>
        <begin position="85"/>
        <end position="106"/>
    </location>
</feature>
<comment type="caution">
    <text evidence="3">The sequence shown here is derived from an EMBL/GenBank/DDBJ whole genome shotgun (WGS) entry which is preliminary data.</text>
</comment>
<evidence type="ECO:0000313" key="4">
    <source>
        <dbReference type="Proteomes" id="UP000240206"/>
    </source>
</evidence>
<accession>A0A2P7EFH0</accession>
<evidence type="ECO:0000313" key="3">
    <source>
        <dbReference type="EMBL" id="PSI01966.1"/>
    </source>
</evidence>
<evidence type="ECO:0000256" key="1">
    <source>
        <dbReference type="SAM" id="MobiDB-lite"/>
    </source>
</evidence>
<protein>
    <submittedName>
        <fullName evidence="3">Uncharacterized protein</fullName>
    </submittedName>
</protein>
<gene>
    <name evidence="3" type="ORF">C7K08_05160</name>
</gene>
<dbReference type="STRING" id="1910958.BTM30_01750"/>
<sequence>MATPKRKRPNPWNPSAPLLVGLCFGLTFGITHRLLDGRFANLVRLGERFELKSFPGTGLESLRMRYGLDRVDLLATPELIPPLAPPVVPPLEPPMAPESAPALPPP</sequence>